<organism evidence="1 2">
    <name type="scientific">Promethearchaeum syntrophicum</name>
    <dbReference type="NCBI Taxonomy" id="2594042"/>
    <lineage>
        <taxon>Archaea</taxon>
        <taxon>Promethearchaeati</taxon>
        <taxon>Promethearchaeota</taxon>
        <taxon>Promethearchaeia</taxon>
        <taxon>Promethearchaeales</taxon>
        <taxon>Promethearchaeaceae</taxon>
        <taxon>Promethearchaeum</taxon>
    </lineage>
</organism>
<dbReference type="InterPro" id="IPR054213">
    <property type="entry name" value="DUF6920"/>
</dbReference>
<reference evidence="1 2" key="2">
    <citation type="journal article" date="2024" name="Int. J. Syst. Evol. Microbiol.">
        <title>Promethearchaeum syntrophicum gen. nov., sp. nov., an anaerobic, obligately syntrophic archaeon, the first isolate of the lineage 'Asgard' archaea, and proposal of the new archaeal phylum Promethearchaeota phyl. nov. and kingdom Promethearchaeati regn. nov.</title>
        <authorList>
            <person name="Imachi H."/>
            <person name="Nobu M.K."/>
            <person name="Kato S."/>
            <person name="Takaki Y."/>
            <person name="Miyazaki M."/>
            <person name="Miyata M."/>
            <person name="Ogawara M."/>
            <person name="Saito Y."/>
            <person name="Sakai S."/>
            <person name="Tahara Y.O."/>
            <person name="Takano Y."/>
            <person name="Tasumi E."/>
            <person name="Uematsu K."/>
            <person name="Yoshimura T."/>
            <person name="Itoh T."/>
            <person name="Ohkuma M."/>
            <person name="Takai K."/>
        </authorList>
    </citation>
    <scope>NUCLEOTIDE SEQUENCE [LARGE SCALE GENOMIC DNA]</scope>
    <source>
        <strain evidence="1 2">MK-D1</strain>
    </source>
</reference>
<accession>A0A5B9DCR5</accession>
<gene>
    <name evidence="1" type="ORF">DSAG12_02507</name>
</gene>
<dbReference type="GeneID" id="41330491"/>
<dbReference type="AlphaFoldDB" id="A0A5B9DCR5"/>
<dbReference type="Pfam" id="PF21900">
    <property type="entry name" value="DUF6920"/>
    <property type="match status" value="1"/>
</dbReference>
<dbReference type="Proteomes" id="UP000321408">
    <property type="component" value="Chromosome"/>
</dbReference>
<protein>
    <submittedName>
        <fullName evidence="1">DUF6544 family protein</fullName>
    </submittedName>
</protein>
<proteinExistence type="predicted"/>
<sequence length="274" mass="32252">MSKIQKKRETIKSIFHREIEEDMKKYTINIDKPEFFKENDIIQLPPPVQRYFKHCGYIGKEKMANAQIKYESAYLKMSKKQKWINIQCRQYNSVHEPTRIIYMKSKILGIFRFEGRDKYHNGIGNMLVRLLKRFTVVDALGKEMDASALVTVLAEVFLVPSYALQPYVKWQSIDDNSARATLTFNETKVSAMFHFNSIGEMTKIDTDDRYFTEKDGTYANVKWSALMSDYIEKEGIKFPSEFKGVWHFNDGDFEYFKGKIAQLKFNISSHEIFK</sequence>
<dbReference type="KEGG" id="psyt:DSAG12_02507"/>
<keyword evidence="2" id="KW-1185">Reference proteome</keyword>
<evidence type="ECO:0000313" key="2">
    <source>
        <dbReference type="Proteomes" id="UP000321408"/>
    </source>
</evidence>
<dbReference type="OrthoDB" id="79774at2157"/>
<reference evidence="1 2" key="1">
    <citation type="journal article" date="2020" name="Nature">
        <title>Isolation of an archaeon at the prokaryote-eukaryote interface.</title>
        <authorList>
            <person name="Imachi H."/>
            <person name="Nobu M.K."/>
            <person name="Nakahara N."/>
            <person name="Morono Y."/>
            <person name="Ogawara M."/>
            <person name="Takaki Y."/>
            <person name="Takano Y."/>
            <person name="Uematsu K."/>
            <person name="Ikuta T."/>
            <person name="Ito M."/>
            <person name="Matsui Y."/>
            <person name="Miyazaki M."/>
            <person name="Murata K."/>
            <person name="Saito Y."/>
            <person name="Sakai S."/>
            <person name="Song C."/>
            <person name="Tasumi E."/>
            <person name="Yamanaka Y."/>
            <person name="Yamaguchi T."/>
            <person name="Kamagata Y."/>
            <person name="Tamaki H."/>
            <person name="Takai K."/>
        </authorList>
    </citation>
    <scope>NUCLEOTIDE SEQUENCE [LARGE SCALE GENOMIC DNA]</scope>
    <source>
        <strain evidence="1 2">MK-D1</strain>
    </source>
</reference>
<evidence type="ECO:0000313" key="1">
    <source>
        <dbReference type="EMBL" id="QEE16677.1"/>
    </source>
</evidence>
<name>A0A5B9DCR5_9ARCH</name>
<dbReference type="EMBL" id="CP042905">
    <property type="protein sequence ID" value="QEE16677.1"/>
    <property type="molecule type" value="Genomic_DNA"/>
</dbReference>
<dbReference type="RefSeq" id="WP_147663602.1">
    <property type="nucleotide sequence ID" value="NZ_CP042905.2"/>
</dbReference>